<evidence type="ECO:0000256" key="1">
    <source>
        <dbReference type="SAM" id="Phobius"/>
    </source>
</evidence>
<feature type="transmembrane region" description="Helical" evidence="1">
    <location>
        <begin position="84"/>
        <end position="103"/>
    </location>
</feature>
<gene>
    <name evidence="2" type="ORF">BC781_107225</name>
</gene>
<keyword evidence="1" id="KW-1133">Transmembrane helix</keyword>
<proteinExistence type="predicted"/>
<keyword evidence="3" id="KW-1185">Reference proteome</keyword>
<dbReference type="PANTHER" id="PTHR38468">
    <property type="entry name" value="SLL0939 PROTEIN"/>
    <property type="match status" value="1"/>
</dbReference>
<reference evidence="2 3" key="1">
    <citation type="submission" date="2018-03" db="EMBL/GenBank/DDBJ databases">
        <title>Genomic Encyclopedia of Archaeal and Bacterial Type Strains, Phase II (KMG-II): from individual species to whole genera.</title>
        <authorList>
            <person name="Goeker M."/>
        </authorList>
    </citation>
    <scope>NUCLEOTIDE SEQUENCE [LARGE SCALE GENOMIC DNA]</scope>
    <source>
        <strain evidence="2 3">DSM 28229</strain>
    </source>
</reference>
<dbReference type="OrthoDB" id="9812897at2"/>
<organism evidence="2 3">
    <name type="scientific">Sediminitomix flava</name>
    <dbReference type="NCBI Taxonomy" id="379075"/>
    <lineage>
        <taxon>Bacteria</taxon>
        <taxon>Pseudomonadati</taxon>
        <taxon>Bacteroidota</taxon>
        <taxon>Cytophagia</taxon>
        <taxon>Cytophagales</taxon>
        <taxon>Flammeovirgaceae</taxon>
        <taxon>Sediminitomix</taxon>
    </lineage>
</organism>
<dbReference type="Proteomes" id="UP000245535">
    <property type="component" value="Unassembled WGS sequence"/>
</dbReference>
<accession>A0A315ZTS1</accession>
<name>A0A315ZTS1_SEDFL</name>
<dbReference type="PANTHER" id="PTHR38468:SF1">
    <property type="entry name" value="SLL0939 PROTEIN"/>
    <property type="match status" value="1"/>
</dbReference>
<dbReference type="RefSeq" id="WP_109621886.1">
    <property type="nucleotide sequence ID" value="NZ_QGDO01000007.1"/>
</dbReference>
<dbReference type="Pfam" id="PF07784">
    <property type="entry name" value="DUF1622"/>
    <property type="match status" value="1"/>
</dbReference>
<feature type="transmembrane region" description="Helical" evidence="1">
    <location>
        <begin position="6"/>
        <end position="28"/>
    </location>
</feature>
<keyword evidence="1" id="KW-0812">Transmembrane</keyword>
<dbReference type="InterPro" id="IPR012427">
    <property type="entry name" value="DUF1622"/>
</dbReference>
<dbReference type="EMBL" id="QGDO01000007">
    <property type="protein sequence ID" value="PWJ38634.1"/>
    <property type="molecule type" value="Genomic_DNA"/>
</dbReference>
<keyword evidence="1" id="KW-0472">Membrane</keyword>
<feature type="transmembrane region" description="Helical" evidence="1">
    <location>
        <begin position="57"/>
        <end position="78"/>
    </location>
</feature>
<dbReference type="AlphaFoldDB" id="A0A315ZTS1"/>
<evidence type="ECO:0000313" key="2">
    <source>
        <dbReference type="EMBL" id="PWJ38634.1"/>
    </source>
</evidence>
<protein>
    <submittedName>
        <fullName evidence="2">Putative membrane protein</fullName>
    </submittedName>
</protein>
<sequence length="116" mass="13565">MEEIKNIFWIIAEIIEVVAMTILIYGFLKVFIKFICIEGKDITKVDIYYIQRIRCQIGIYILLALDFLITSDIIFTLSELSEEQMISLSLFIVTRIAIGYFLGKEIKELSEEKQDE</sequence>
<comment type="caution">
    <text evidence="2">The sequence shown here is derived from an EMBL/GenBank/DDBJ whole genome shotgun (WGS) entry which is preliminary data.</text>
</comment>
<evidence type="ECO:0000313" key="3">
    <source>
        <dbReference type="Proteomes" id="UP000245535"/>
    </source>
</evidence>